<comment type="caution">
    <text evidence="2">The sequence shown here is derived from an EMBL/GenBank/DDBJ whole genome shotgun (WGS) entry which is preliminary data.</text>
</comment>
<keyword evidence="1" id="KW-0812">Transmembrane</keyword>
<dbReference type="InterPro" id="IPR010540">
    <property type="entry name" value="CmpB_TMEM229"/>
</dbReference>
<dbReference type="EMBL" id="DVOL01000009">
    <property type="protein sequence ID" value="HIV10195.1"/>
    <property type="molecule type" value="Genomic_DNA"/>
</dbReference>
<keyword evidence="1" id="KW-1133">Transmembrane helix</keyword>
<feature type="transmembrane region" description="Helical" evidence="1">
    <location>
        <begin position="95"/>
        <end position="117"/>
    </location>
</feature>
<organism evidence="2 3">
    <name type="scientific">Candidatus Faeciplasma avium</name>
    <dbReference type="NCBI Taxonomy" id="2840798"/>
    <lineage>
        <taxon>Bacteria</taxon>
        <taxon>Bacillati</taxon>
        <taxon>Bacillota</taxon>
        <taxon>Clostridia</taxon>
        <taxon>Eubacteriales</taxon>
        <taxon>Oscillospiraceae</taxon>
        <taxon>Oscillospiraceae incertae sedis</taxon>
        <taxon>Candidatus Faeciplasma</taxon>
    </lineage>
</organism>
<dbReference type="Proteomes" id="UP000823960">
    <property type="component" value="Unassembled WGS sequence"/>
</dbReference>
<keyword evidence="1" id="KW-0472">Membrane</keyword>
<proteinExistence type="predicted"/>
<name>A0A9D1T375_9FIRM</name>
<evidence type="ECO:0000313" key="3">
    <source>
        <dbReference type="Proteomes" id="UP000823960"/>
    </source>
</evidence>
<evidence type="ECO:0000313" key="2">
    <source>
        <dbReference type="EMBL" id="HIV10195.1"/>
    </source>
</evidence>
<reference evidence="2" key="2">
    <citation type="journal article" date="2021" name="PeerJ">
        <title>Extensive microbial diversity within the chicken gut microbiome revealed by metagenomics and culture.</title>
        <authorList>
            <person name="Gilroy R."/>
            <person name="Ravi A."/>
            <person name="Getino M."/>
            <person name="Pursley I."/>
            <person name="Horton D.L."/>
            <person name="Alikhan N.F."/>
            <person name="Baker D."/>
            <person name="Gharbi K."/>
            <person name="Hall N."/>
            <person name="Watson M."/>
            <person name="Adriaenssens E.M."/>
            <person name="Foster-Nyarko E."/>
            <person name="Jarju S."/>
            <person name="Secka A."/>
            <person name="Antonio M."/>
            <person name="Oren A."/>
            <person name="Chaudhuri R.R."/>
            <person name="La Ragione R."/>
            <person name="Hildebrand F."/>
            <person name="Pallen M.J."/>
        </authorList>
    </citation>
    <scope>NUCLEOTIDE SEQUENCE</scope>
    <source>
        <strain evidence="2">1370</strain>
    </source>
</reference>
<protein>
    <recommendedName>
        <fullName evidence="4">ABC-transporter type IV</fullName>
    </recommendedName>
</protein>
<dbReference type="AlphaFoldDB" id="A0A9D1T375"/>
<feature type="transmembrane region" description="Helical" evidence="1">
    <location>
        <begin position="59"/>
        <end position="83"/>
    </location>
</feature>
<gene>
    <name evidence="2" type="ORF">IAD28_00660</name>
</gene>
<feature type="transmembrane region" description="Helical" evidence="1">
    <location>
        <begin position="28"/>
        <end position="47"/>
    </location>
</feature>
<accession>A0A9D1T375</accession>
<evidence type="ECO:0000256" key="1">
    <source>
        <dbReference type="SAM" id="Phobius"/>
    </source>
</evidence>
<evidence type="ECO:0008006" key="4">
    <source>
        <dbReference type="Google" id="ProtNLM"/>
    </source>
</evidence>
<dbReference type="Pfam" id="PF06541">
    <property type="entry name" value="ABC_trans_CmpB"/>
    <property type="match status" value="1"/>
</dbReference>
<reference evidence="2" key="1">
    <citation type="submission" date="2020-10" db="EMBL/GenBank/DDBJ databases">
        <authorList>
            <person name="Gilroy R."/>
        </authorList>
    </citation>
    <scope>NUCLEOTIDE SEQUENCE</scope>
    <source>
        <strain evidence="2">1370</strain>
    </source>
</reference>
<sequence>MKILKFLAIFSFGGLSYGLCELMFRGFTHISMFVVGGLLFYLTGLLDEGKSPPCLIVQMALGCLIITSGELLSGTVINLFMGLEVWDYSLLPMNLLGQICPQFSLIWLALTLPVIYLDDLLRHFLFSQPLKRQRLLPGRKEALNLPETGSIILSEGDYPVAEG</sequence>